<dbReference type="SUPFAM" id="SSF144083">
    <property type="entry name" value="Magnesium transport protein CorA, transmembrane region"/>
    <property type="match status" value="1"/>
</dbReference>
<dbReference type="InterPro" id="IPR045861">
    <property type="entry name" value="CorA_cytoplasmic_dom"/>
</dbReference>
<comment type="subcellular location">
    <subcellularLocation>
        <location evidence="1">Membrane</location>
        <topology evidence="1">Multi-pass membrane protein</topology>
    </subcellularLocation>
</comment>
<protein>
    <submittedName>
        <fullName evidence="7">CorA-like protein</fullName>
    </submittedName>
</protein>
<sequence>MVAMIKRIDTKSGKTISYVYNLKDEDYRIVSERLEMDEEKIKNVIDEEIFTPRISKSDWEIYKLYYPTVKKPVIDKEVTSYEINPIVICMRENKVVILDDDYFEDFYDFVEEYAELRDDILEENRFFLNMLHKISQSLYKYVRILIGEHDKIETVLREQQSNEKLISLSEVEQGFYVYNIAMRNLNYVVENLKEDEQFSQYEEYMTRILQEINFTLDLSSSYCEICKTTRETYSSYIGNNMNITMKVLAAATILITVPNMIFGFYGMNVKLPLQDKGFFALGIIFVIMVALMVVLWKYLKKKVL</sequence>
<dbReference type="PANTHER" id="PTHR47891">
    <property type="entry name" value="TRANSPORTER-RELATED"/>
    <property type="match status" value="1"/>
</dbReference>
<dbReference type="Pfam" id="PF01544">
    <property type="entry name" value="CorA"/>
    <property type="match status" value="1"/>
</dbReference>
<evidence type="ECO:0000256" key="5">
    <source>
        <dbReference type="ARBA" id="ARBA00023136"/>
    </source>
</evidence>
<dbReference type="PATRIC" id="fig|157687.3.peg.1796"/>
<dbReference type="SUPFAM" id="SSF143865">
    <property type="entry name" value="CorA soluble domain-like"/>
    <property type="match status" value="1"/>
</dbReference>
<keyword evidence="8" id="KW-1185">Reference proteome</keyword>
<keyword evidence="5 6" id="KW-0472">Membrane</keyword>
<dbReference type="PANTHER" id="PTHR47891:SF1">
    <property type="entry name" value="CORA-MAGNESIUM AND COBALT TRANSPORTER"/>
    <property type="match status" value="1"/>
</dbReference>
<dbReference type="Gene3D" id="1.20.58.340">
    <property type="entry name" value="Magnesium transport protein CorA, transmembrane region"/>
    <property type="match status" value="2"/>
</dbReference>
<feature type="transmembrane region" description="Helical" evidence="6">
    <location>
        <begin position="247"/>
        <end position="266"/>
    </location>
</feature>
<dbReference type="InterPro" id="IPR002523">
    <property type="entry name" value="MgTranspt_CorA/ZnTranspt_ZntB"/>
</dbReference>
<dbReference type="GO" id="GO:0016020">
    <property type="term" value="C:membrane"/>
    <property type="evidence" value="ECO:0007669"/>
    <property type="project" value="UniProtKB-SubCell"/>
</dbReference>
<dbReference type="GO" id="GO:0046873">
    <property type="term" value="F:metal ion transmembrane transporter activity"/>
    <property type="evidence" value="ECO:0007669"/>
    <property type="project" value="InterPro"/>
</dbReference>
<keyword evidence="4 6" id="KW-1133">Transmembrane helix</keyword>
<accession>A0A134A168</accession>
<reference evidence="8" key="1">
    <citation type="submission" date="2016-01" db="EMBL/GenBank/DDBJ databases">
        <authorList>
            <person name="Mitreva M."/>
            <person name="Pepin K.H."/>
            <person name="Mihindukulasuriya K.A."/>
            <person name="Fulton R."/>
            <person name="Fronick C."/>
            <person name="O'Laughlin M."/>
            <person name="Miner T."/>
            <person name="Herter B."/>
            <person name="Rosa B.A."/>
            <person name="Cordes M."/>
            <person name="Tomlinson C."/>
            <person name="Wollam A."/>
            <person name="Palsikar V.B."/>
            <person name="Mardis E.R."/>
            <person name="Wilson R.K."/>
        </authorList>
    </citation>
    <scope>NUCLEOTIDE SEQUENCE [LARGE SCALE GENOMIC DNA]</scope>
    <source>
        <strain evidence="8">KA00185</strain>
    </source>
</reference>
<dbReference type="InterPro" id="IPR047199">
    <property type="entry name" value="CorA-like"/>
</dbReference>
<dbReference type="Proteomes" id="UP000070483">
    <property type="component" value="Unassembled WGS sequence"/>
</dbReference>
<organism evidence="7 8">
    <name type="scientific">Leptotrichia wadei</name>
    <dbReference type="NCBI Taxonomy" id="157687"/>
    <lineage>
        <taxon>Bacteria</taxon>
        <taxon>Fusobacteriati</taxon>
        <taxon>Fusobacteriota</taxon>
        <taxon>Fusobacteriia</taxon>
        <taxon>Fusobacteriales</taxon>
        <taxon>Leptotrichiaceae</taxon>
        <taxon>Leptotrichia</taxon>
    </lineage>
</organism>
<proteinExistence type="inferred from homology"/>
<comment type="similarity">
    <text evidence="2">Belongs to the CorA metal ion transporter (MIT) (TC 1.A.35) family.</text>
</comment>
<evidence type="ECO:0000256" key="6">
    <source>
        <dbReference type="SAM" id="Phobius"/>
    </source>
</evidence>
<comment type="caution">
    <text evidence="7">The sequence shown here is derived from an EMBL/GenBank/DDBJ whole genome shotgun (WGS) entry which is preliminary data.</text>
</comment>
<evidence type="ECO:0000313" key="8">
    <source>
        <dbReference type="Proteomes" id="UP000070483"/>
    </source>
</evidence>
<gene>
    <name evidence="7" type="ORF">HMPREF3180_01803</name>
</gene>
<evidence type="ECO:0000256" key="4">
    <source>
        <dbReference type="ARBA" id="ARBA00022989"/>
    </source>
</evidence>
<evidence type="ECO:0000256" key="2">
    <source>
        <dbReference type="ARBA" id="ARBA00009765"/>
    </source>
</evidence>
<dbReference type="AlphaFoldDB" id="A0A134A168"/>
<dbReference type="InterPro" id="IPR045863">
    <property type="entry name" value="CorA_TM1_TM2"/>
</dbReference>
<evidence type="ECO:0000313" key="7">
    <source>
        <dbReference type="EMBL" id="KXB61433.1"/>
    </source>
</evidence>
<name>A0A134A168_9FUSO</name>
<feature type="transmembrane region" description="Helical" evidence="6">
    <location>
        <begin position="278"/>
        <end position="299"/>
    </location>
</feature>
<keyword evidence="3 6" id="KW-0812">Transmembrane</keyword>
<evidence type="ECO:0000256" key="1">
    <source>
        <dbReference type="ARBA" id="ARBA00004141"/>
    </source>
</evidence>
<evidence type="ECO:0000256" key="3">
    <source>
        <dbReference type="ARBA" id="ARBA00022692"/>
    </source>
</evidence>
<dbReference type="EMBL" id="LSDD01000133">
    <property type="protein sequence ID" value="KXB61433.1"/>
    <property type="molecule type" value="Genomic_DNA"/>
</dbReference>